<keyword evidence="1 2" id="KW-0175">Coiled coil</keyword>
<keyword evidence="5" id="KW-1185">Reference proteome</keyword>
<feature type="coiled-coil region" evidence="2">
    <location>
        <begin position="162"/>
        <end position="196"/>
    </location>
</feature>
<evidence type="ECO:0000313" key="4">
    <source>
        <dbReference type="EMBL" id="KAG7315831.1"/>
    </source>
</evidence>
<dbReference type="AlphaFoldDB" id="A0A9D3S921"/>
<dbReference type="GO" id="GO:0005856">
    <property type="term" value="C:cytoskeleton"/>
    <property type="evidence" value="ECO:0007669"/>
    <property type="project" value="TreeGrafter"/>
</dbReference>
<sequence length="208" mass="25051">MEQQAQETKEYMDNQKVIGEWDNLGTQLVRRNDELSVLDEKINIQQSILNKGEIQYNQRVEDIRLLKLEIRNLRRENRVLNKTASNVEKLKHEVYYTQKELLKEQARCQSLQEELENPMNVHRWRRLEASDPDTFELIRKIKSLQRDLISKSKEVEQQDCLLQLLSAELNMYKSQVQEYKNEIEHLTGELQNVKEKYFMQKRKEQACR</sequence>
<evidence type="ECO:0000256" key="1">
    <source>
        <dbReference type="ARBA" id="ARBA00023054"/>
    </source>
</evidence>
<evidence type="ECO:0000313" key="5">
    <source>
        <dbReference type="Proteomes" id="UP000824219"/>
    </source>
</evidence>
<dbReference type="PANTHER" id="PTHR32083:SF0">
    <property type="entry name" value="CILIA AND FLAGELLA-ASSOCIATED PROTEIN 58"/>
    <property type="match status" value="1"/>
</dbReference>
<feature type="coiled-coil region" evidence="2">
    <location>
        <begin position="56"/>
        <end position="93"/>
    </location>
</feature>
<organism evidence="4 5">
    <name type="scientific">Hemibagrus wyckioides</name>
    <dbReference type="NCBI Taxonomy" id="337641"/>
    <lineage>
        <taxon>Eukaryota</taxon>
        <taxon>Metazoa</taxon>
        <taxon>Chordata</taxon>
        <taxon>Craniata</taxon>
        <taxon>Vertebrata</taxon>
        <taxon>Euteleostomi</taxon>
        <taxon>Actinopterygii</taxon>
        <taxon>Neopterygii</taxon>
        <taxon>Teleostei</taxon>
        <taxon>Ostariophysi</taxon>
        <taxon>Siluriformes</taxon>
        <taxon>Bagridae</taxon>
        <taxon>Hemibagrus</taxon>
    </lineage>
</organism>
<feature type="domain" description="Cilia- and flagella-associated protein 58 central coiled coil" evidence="3">
    <location>
        <begin position="13"/>
        <end position="81"/>
    </location>
</feature>
<dbReference type="OrthoDB" id="264785at2759"/>
<dbReference type="PANTHER" id="PTHR32083">
    <property type="entry name" value="CILIA AND FLAGELLA-ASSOCIATED PROTEIN 58-RELATED"/>
    <property type="match status" value="1"/>
</dbReference>
<reference evidence="4 5" key="1">
    <citation type="submission" date="2021-06" db="EMBL/GenBank/DDBJ databases">
        <title>Chromosome-level genome assembly of the red-tail catfish (Hemibagrus wyckioides).</title>
        <authorList>
            <person name="Shao F."/>
        </authorList>
    </citation>
    <scope>NUCLEOTIDE SEQUENCE [LARGE SCALE GENOMIC DNA]</scope>
    <source>
        <strain evidence="4">EC202008001</strain>
        <tissue evidence="4">Blood</tissue>
    </source>
</reference>
<dbReference type="EMBL" id="JAHKSW010000026">
    <property type="protein sequence ID" value="KAG7315831.1"/>
    <property type="molecule type" value="Genomic_DNA"/>
</dbReference>
<dbReference type="Pfam" id="PF21771">
    <property type="entry name" value="CFAP58_CC"/>
    <property type="match status" value="1"/>
</dbReference>
<comment type="caution">
    <text evidence="4">The sequence shown here is derived from an EMBL/GenBank/DDBJ whole genome shotgun (WGS) entry which is preliminary data.</text>
</comment>
<gene>
    <name evidence="4" type="ORF">KOW79_020697</name>
</gene>
<evidence type="ECO:0000256" key="2">
    <source>
        <dbReference type="SAM" id="Coils"/>
    </source>
</evidence>
<dbReference type="Proteomes" id="UP000824219">
    <property type="component" value="Linkage Group LG26"/>
</dbReference>
<evidence type="ECO:0000259" key="3">
    <source>
        <dbReference type="Pfam" id="PF21771"/>
    </source>
</evidence>
<protein>
    <recommendedName>
        <fullName evidence="3">Cilia- and flagella-associated protein 58 central coiled coil domain-containing protein</fullName>
    </recommendedName>
</protein>
<accession>A0A9D3S921</accession>
<dbReference type="InterPro" id="IPR049270">
    <property type="entry name" value="CFAP58_CC"/>
</dbReference>
<proteinExistence type="predicted"/>
<name>A0A9D3S921_9TELE</name>